<protein>
    <recommendedName>
        <fullName evidence="11">GH16 domain-containing protein</fullName>
    </recommendedName>
</protein>
<keyword evidence="3 10" id="KW-0812">Transmembrane</keyword>
<dbReference type="Pfam" id="PF03935">
    <property type="entry name" value="SKN1_KRE6_Sbg1"/>
    <property type="match status" value="1"/>
</dbReference>
<dbReference type="InterPro" id="IPR005629">
    <property type="entry name" value="Skn1/Kre6/Sbg1"/>
</dbReference>
<evidence type="ECO:0000256" key="9">
    <source>
        <dbReference type="SAM" id="MobiDB-lite"/>
    </source>
</evidence>
<evidence type="ECO:0000256" key="6">
    <source>
        <dbReference type="ARBA" id="ARBA00023136"/>
    </source>
</evidence>
<dbReference type="GO" id="GO:0006078">
    <property type="term" value="P:(1-&gt;6)-beta-D-glucan biosynthetic process"/>
    <property type="evidence" value="ECO:0007669"/>
    <property type="project" value="TreeGrafter"/>
</dbReference>
<evidence type="ECO:0000256" key="1">
    <source>
        <dbReference type="ARBA" id="ARBA00004606"/>
    </source>
</evidence>
<dbReference type="GO" id="GO:0005886">
    <property type="term" value="C:plasma membrane"/>
    <property type="evidence" value="ECO:0007669"/>
    <property type="project" value="TreeGrafter"/>
</dbReference>
<dbReference type="InterPro" id="IPR013320">
    <property type="entry name" value="ConA-like_dom_sf"/>
</dbReference>
<keyword evidence="13" id="KW-1185">Reference proteome</keyword>
<feature type="region of interest" description="Disordered" evidence="9">
    <location>
        <begin position="132"/>
        <end position="157"/>
    </location>
</feature>
<dbReference type="GO" id="GO:0031505">
    <property type="term" value="P:fungal-type cell wall organization"/>
    <property type="evidence" value="ECO:0007669"/>
    <property type="project" value="TreeGrafter"/>
</dbReference>
<keyword evidence="8" id="KW-0961">Cell wall biogenesis/degradation</keyword>
<feature type="region of interest" description="Disordered" evidence="9">
    <location>
        <begin position="79"/>
        <end position="98"/>
    </location>
</feature>
<dbReference type="EMBL" id="JAEUBF010001066">
    <property type="protein sequence ID" value="KAH3672990.1"/>
    <property type="molecule type" value="Genomic_DNA"/>
</dbReference>
<feature type="compositionally biased region" description="Polar residues" evidence="9">
    <location>
        <begin position="144"/>
        <end position="157"/>
    </location>
</feature>
<dbReference type="Proteomes" id="UP000769528">
    <property type="component" value="Unassembled WGS sequence"/>
</dbReference>
<dbReference type="GO" id="GO:0005789">
    <property type="term" value="C:endoplasmic reticulum membrane"/>
    <property type="evidence" value="ECO:0007669"/>
    <property type="project" value="TreeGrafter"/>
</dbReference>
<dbReference type="Gene3D" id="2.60.120.200">
    <property type="match status" value="1"/>
</dbReference>
<feature type="compositionally biased region" description="Polar residues" evidence="9">
    <location>
        <begin position="42"/>
        <end position="51"/>
    </location>
</feature>
<evidence type="ECO:0000256" key="3">
    <source>
        <dbReference type="ARBA" id="ARBA00022692"/>
    </source>
</evidence>
<dbReference type="OrthoDB" id="412647at2759"/>
<accession>A0A9P8PJZ4</accession>
<evidence type="ECO:0000259" key="11">
    <source>
        <dbReference type="PROSITE" id="PS51762"/>
    </source>
</evidence>
<keyword evidence="7" id="KW-0325">Glycoprotein</keyword>
<proteinExistence type="inferred from homology"/>
<dbReference type="InterPro" id="IPR000757">
    <property type="entry name" value="Beta-glucanase-like"/>
</dbReference>
<dbReference type="PROSITE" id="PS51762">
    <property type="entry name" value="GH16_2"/>
    <property type="match status" value="1"/>
</dbReference>
<keyword evidence="4" id="KW-0735">Signal-anchor</keyword>
<feature type="transmembrane region" description="Helical" evidence="10">
    <location>
        <begin position="219"/>
        <end position="239"/>
    </location>
</feature>
<comment type="subcellular location">
    <subcellularLocation>
        <location evidence="1">Membrane</location>
        <topology evidence="1">Single-pass type II membrane protein</topology>
    </subcellularLocation>
</comment>
<gene>
    <name evidence="12" type="ORF">WICMUC_003943</name>
</gene>
<dbReference type="AlphaFoldDB" id="A0A9P8PJZ4"/>
<feature type="region of interest" description="Disordered" evidence="9">
    <location>
        <begin position="1"/>
        <end position="51"/>
    </location>
</feature>
<dbReference type="PANTHER" id="PTHR31361:SF1">
    <property type="entry name" value="BETA-GLUCAN SYNTHESIS-ASSOCIATED PROTEIN KRE6-RELATED"/>
    <property type="match status" value="1"/>
</dbReference>
<evidence type="ECO:0000256" key="7">
    <source>
        <dbReference type="ARBA" id="ARBA00023180"/>
    </source>
</evidence>
<feature type="compositionally biased region" description="Low complexity" evidence="9">
    <location>
        <begin position="81"/>
        <end position="98"/>
    </location>
</feature>
<feature type="domain" description="GH16" evidence="11">
    <location>
        <begin position="257"/>
        <end position="630"/>
    </location>
</feature>
<evidence type="ECO:0000256" key="8">
    <source>
        <dbReference type="ARBA" id="ARBA00023316"/>
    </source>
</evidence>
<evidence type="ECO:0000256" key="5">
    <source>
        <dbReference type="ARBA" id="ARBA00022989"/>
    </source>
</evidence>
<evidence type="ECO:0000313" key="13">
    <source>
        <dbReference type="Proteomes" id="UP000769528"/>
    </source>
</evidence>
<comment type="caution">
    <text evidence="12">The sequence shown here is derived from an EMBL/GenBank/DDBJ whole genome shotgun (WGS) entry which is preliminary data.</text>
</comment>
<dbReference type="GO" id="GO:0015926">
    <property type="term" value="F:glucosidase activity"/>
    <property type="evidence" value="ECO:0007669"/>
    <property type="project" value="TreeGrafter"/>
</dbReference>
<dbReference type="CDD" id="cd02180">
    <property type="entry name" value="GH16_fungal_KRE6_glucanase"/>
    <property type="match status" value="1"/>
</dbReference>
<sequence>MSYRNLTDRSPIINNESESDDSEIRNPFVQDESNPYDETHSSESSNAQITSKISKNVTKPFIDYKGYYSQRGSAASISKLNENSTSSTNISNLNRNSTPLATEVHSPAEFDRYPSIGGSRIVSMANSINSTSNLLNSGHKKKTSTVSESGSANSSNPFVPDADFSPFGGYPASSFPLHMDEKEDDDYLHNPDPIADAQYEKNRFLNDFKNMDKRSGAGFVGLLLLFLGAIALFIVLPALTYTGVTDHESASQVYEILTYYQYPTLGAIRTSLIDPDTPSDAYTRTSRTGETWSLAFSDEFNAEGRTFYAGDDQFWTAPDIHYDATKDLEWYDPDAATTSNGTLALKMDAFQNHNLFYRSGMLQSWNKMCFTQGILEVSAKLPNYGNVTGLWPGIWTMGNLGRPGYLSTTDGVWPYSYDSCDAGITANQSSPDGISYLDGQRLNICTCDNEDHPNQGTGRGAPEIDALEGEVDTALNVGLASQSLQIAPFDIWYMPDYDFIEIYNQSITSINTYAGGPFQQAVSAVSTLNTTWYQIGDTEGHYQKYGFEYMNGDDDGYCSWFTGDTFTYTIYSQALHPNGNIGWRRISKEPMSVILNLGISNNWAYIDWPSIKFPATMQIDYVRIYQPSDSVSSITCDPADYPTYDYIQNHLNAYSNPNLTSWKMAGYSYPKDILTGDCSSSKYNLSSN</sequence>
<dbReference type="PANTHER" id="PTHR31361">
    <property type="entry name" value="BETA-GLUCAN SYNTHESIS-ASSOCIATED PROTEIN KRE6-RELATED"/>
    <property type="match status" value="1"/>
</dbReference>
<evidence type="ECO:0000256" key="2">
    <source>
        <dbReference type="ARBA" id="ARBA00010962"/>
    </source>
</evidence>
<name>A0A9P8PJZ4_9ASCO</name>
<keyword evidence="6 10" id="KW-0472">Membrane</keyword>
<dbReference type="SUPFAM" id="SSF49899">
    <property type="entry name" value="Concanavalin A-like lectins/glucanases"/>
    <property type="match status" value="1"/>
</dbReference>
<evidence type="ECO:0000256" key="4">
    <source>
        <dbReference type="ARBA" id="ARBA00022968"/>
    </source>
</evidence>
<evidence type="ECO:0000313" key="12">
    <source>
        <dbReference type="EMBL" id="KAH3672990.1"/>
    </source>
</evidence>
<comment type="similarity">
    <text evidence="2">Belongs to the SKN1/KRE6 family.</text>
</comment>
<evidence type="ECO:0000256" key="10">
    <source>
        <dbReference type="SAM" id="Phobius"/>
    </source>
</evidence>
<reference evidence="12" key="1">
    <citation type="journal article" date="2021" name="Open Biol.">
        <title>Shared evolutionary footprints suggest mitochondrial oxidative damage underlies multiple complex I losses in fungi.</title>
        <authorList>
            <person name="Schikora-Tamarit M.A."/>
            <person name="Marcet-Houben M."/>
            <person name="Nosek J."/>
            <person name="Gabaldon T."/>
        </authorList>
    </citation>
    <scope>NUCLEOTIDE SEQUENCE</scope>
    <source>
        <strain evidence="12">CBS6341</strain>
    </source>
</reference>
<reference evidence="12" key="2">
    <citation type="submission" date="2021-01" db="EMBL/GenBank/DDBJ databases">
        <authorList>
            <person name="Schikora-Tamarit M.A."/>
        </authorList>
    </citation>
    <scope>NUCLEOTIDE SEQUENCE</scope>
    <source>
        <strain evidence="12">CBS6341</strain>
    </source>
</reference>
<keyword evidence="5 10" id="KW-1133">Transmembrane helix</keyword>
<dbReference type="FunFam" id="2.60.120.200:FF:000140">
    <property type="entry name" value="Beta-glucan synthesis-associated protein"/>
    <property type="match status" value="1"/>
</dbReference>
<organism evidence="12 13">
    <name type="scientific">Wickerhamomyces mucosus</name>
    <dbReference type="NCBI Taxonomy" id="1378264"/>
    <lineage>
        <taxon>Eukaryota</taxon>
        <taxon>Fungi</taxon>
        <taxon>Dikarya</taxon>
        <taxon>Ascomycota</taxon>
        <taxon>Saccharomycotina</taxon>
        <taxon>Saccharomycetes</taxon>
        <taxon>Phaffomycetales</taxon>
        <taxon>Wickerhamomycetaceae</taxon>
        <taxon>Wickerhamomyces</taxon>
    </lineage>
</organism>